<dbReference type="InterPro" id="IPR045010">
    <property type="entry name" value="MDR_fam"/>
</dbReference>
<dbReference type="AlphaFoldDB" id="A0A1X0CQ95"/>
<dbReference type="OrthoDB" id="9805663at2"/>
<dbReference type="InterPro" id="IPR041694">
    <property type="entry name" value="ADH_N_2"/>
</dbReference>
<comment type="caution">
    <text evidence="3">The sequence shown here is derived from an EMBL/GenBank/DDBJ whole genome shotgun (WGS) entry which is preliminary data.</text>
</comment>
<dbReference type="InterPro" id="IPR013149">
    <property type="entry name" value="ADH-like_C"/>
</dbReference>
<reference evidence="3 4" key="1">
    <citation type="submission" date="2017-02" db="EMBL/GenBank/DDBJ databases">
        <title>The new phylogeny of genus Mycobacterium.</title>
        <authorList>
            <person name="Tortoli E."/>
            <person name="Trovato A."/>
            <person name="Cirillo D.M."/>
        </authorList>
    </citation>
    <scope>NUCLEOTIDE SEQUENCE [LARGE SCALE GENOMIC DNA]</scope>
    <source>
        <strain evidence="3 4">FI-09383</strain>
    </source>
</reference>
<dbReference type="CDD" id="cd05288">
    <property type="entry name" value="PGDH"/>
    <property type="match status" value="1"/>
</dbReference>
<evidence type="ECO:0000313" key="4">
    <source>
        <dbReference type="Proteomes" id="UP000192772"/>
    </source>
</evidence>
<dbReference type="Gene3D" id="3.90.180.10">
    <property type="entry name" value="Medium-chain alcohol dehydrogenases, catalytic domain"/>
    <property type="match status" value="1"/>
</dbReference>
<evidence type="ECO:0000259" key="2">
    <source>
        <dbReference type="SMART" id="SM00829"/>
    </source>
</evidence>
<name>A0A1X0CQ95_9MYCO</name>
<dbReference type="Pfam" id="PF16884">
    <property type="entry name" value="ADH_N_2"/>
    <property type="match status" value="1"/>
</dbReference>
<evidence type="ECO:0000256" key="1">
    <source>
        <dbReference type="ARBA" id="ARBA00023002"/>
    </source>
</evidence>
<dbReference type="PANTHER" id="PTHR43205">
    <property type="entry name" value="PROSTAGLANDIN REDUCTASE"/>
    <property type="match status" value="1"/>
</dbReference>
<dbReference type="RefSeq" id="WP_083043513.1">
    <property type="nucleotide sequence ID" value="NZ_MVHP01000027.1"/>
</dbReference>
<sequence>MTEQNRRLVLAQRPSGLVDESTTRMEIQPVPAISDGEALVKVRYLSIDPTIRTWMDDVPSYLPPIQIDEVIRSGGVGEIVESRCEAYQPGQLVFGMTGWQDYVVIDAGERAMQVLPDGVPPPLAIGVLGVTGMTAYFGMTDVGGIKPGDVVVISGAAGATGSTAGQIAKLKGAAKVVGIAGGPQKCRYIVDELGFDDAIDYKNEDVAARLRETCPDGIDLYFDNVGGSILDDCLANLAMRGRVVLCGAISTYNSDDPPPGPSNYLSLLIRRGRMEGFIVLDYLDRFPPAQAEMGGWLAEGKIKSSEHIVRGLENAPDALNLLFSGGNTGKVIVEV</sequence>
<evidence type="ECO:0000313" key="3">
    <source>
        <dbReference type="EMBL" id="ORA62351.1"/>
    </source>
</evidence>
<dbReference type="SUPFAM" id="SSF50129">
    <property type="entry name" value="GroES-like"/>
    <property type="match status" value="1"/>
</dbReference>
<dbReference type="InterPro" id="IPR036291">
    <property type="entry name" value="NAD(P)-bd_dom_sf"/>
</dbReference>
<dbReference type="Pfam" id="PF00107">
    <property type="entry name" value="ADH_zinc_N"/>
    <property type="match status" value="1"/>
</dbReference>
<proteinExistence type="predicted"/>
<dbReference type="Gene3D" id="3.40.50.720">
    <property type="entry name" value="NAD(P)-binding Rossmann-like Domain"/>
    <property type="match status" value="1"/>
</dbReference>
<dbReference type="PANTHER" id="PTHR43205:SF7">
    <property type="entry name" value="PROSTAGLANDIN REDUCTASE 1"/>
    <property type="match status" value="1"/>
</dbReference>
<dbReference type="Proteomes" id="UP000192772">
    <property type="component" value="Unassembled WGS sequence"/>
</dbReference>
<gene>
    <name evidence="3" type="ORF">BST23_19915</name>
</gene>
<accession>A0A1X0CQ95</accession>
<organism evidence="3 4">
    <name type="scientific">Mycolicibacterium elephantis</name>
    <dbReference type="NCBI Taxonomy" id="81858"/>
    <lineage>
        <taxon>Bacteria</taxon>
        <taxon>Bacillati</taxon>
        <taxon>Actinomycetota</taxon>
        <taxon>Actinomycetes</taxon>
        <taxon>Mycobacteriales</taxon>
        <taxon>Mycobacteriaceae</taxon>
        <taxon>Mycolicibacterium</taxon>
    </lineage>
</organism>
<dbReference type="FunFam" id="3.40.50.720:FF:000121">
    <property type="entry name" value="Prostaglandin reductase 2"/>
    <property type="match status" value="1"/>
</dbReference>
<dbReference type="InterPro" id="IPR011032">
    <property type="entry name" value="GroES-like_sf"/>
</dbReference>
<dbReference type="SMART" id="SM00829">
    <property type="entry name" value="PKS_ER"/>
    <property type="match status" value="1"/>
</dbReference>
<dbReference type="GO" id="GO:0016628">
    <property type="term" value="F:oxidoreductase activity, acting on the CH-CH group of donors, NAD or NADP as acceptor"/>
    <property type="evidence" value="ECO:0007669"/>
    <property type="project" value="InterPro"/>
</dbReference>
<dbReference type="SUPFAM" id="SSF51735">
    <property type="entry name" value="NAD(P)-binding Rossmann-fold domains"/>
    <property type="match status" value="1"/>
</dbReference>
<dbReference type="InterPro" id="IPR020843">
    <property type="entry name" value="ER"/>
</dbReference>
<protein>
    <submittedName>
        <fullName evidence="3">NADP-dependent oxidoreductase</fullName>
    </submittedName>
</protein>
<keyword evidence="1" id="KW-0560">Oxidoreductase</keyword>
<dbReference type="EMBL" id="MVHP01000027">
    <property type="protein sequence ID" value="ORA62351.1"/>
    <property type="molecule type" value="Genomic_DNA"/>
</dbReference>
<dbReference type="STRING" id="81858.BST23_19915"/>
<feature type="domain" description="Enoyl reductase (ER)" evidence="2">
    <location>
        <begin position="16"/>
        <end position="333"/>
    </location>
</feature>